<dbReference type="PROSITE" id="PS50895">
    <property type="entry name" value="SURF1"/>
    <property type="match status" value="1"/>
</dbReference>
<geneLocation type="plasmid" evidence="8">
    <name>ppz01</name>
</geneLocation>
<keyword evidence="7" id="KW-0614">Plasmid</keyword>
<evidence type="ECO:0000256" key="3">
    <source>
        <dbReference type="ARBA" id="ARBA00022692"/>
    </source>
</evidence>
<dbReference type="AlphaFoldDB" id="A0A2H5F564"/>
<evidence type="ECO:0000313" key="7">
    <source>
        <dbReference type="EMBL" id="AUH66691.1"/>
    </source>
</evidence>
<dbReference type="CDD" id="cd06662">
    <property type="entry name" value="SURF1"/>
    <property type="match status" value="1"/>
</dbReference>
<evidence type="ECO:0000256" key="5">
    <source>
        <dbReference type="ARBA" id="ARBA00023136"/>
    </source>
</evidence>
<evidence type="ECO:0000256" key="6">
    <source>
        <dbReference type="RuleBase" id="RU363076"/>
    </source>
</evidence>
<dbReference type="InterPro" id="IPR002994">
    <property type="entry name" value="Surf1/Shy1"/>
</dbReference>
<dbReference type="OrthoDB" id="6079986at2"/>
<evidence type="ECO:0000256" key="2">
    <source>
        <dbReference type="ARBA" id="ARBA00007165"/>
    </source>
</evidence>
<dbReference type="PANTHER" id="PTHR23427:SF2">
    <property type="entry name" value="SURFEIT LOCUS PROTEIN 1"/>
    <property type="match status" value="1"/>
</dbReference>
<keyword evidence="5 6" id="KW-0472">Membrane</keyword>
<dbReference type="Proteomes" id="UP000234530">
    <property type="component" value="Plasmid pPZ01"/>
</dbReference>
<keyword evidence="8" id="KW-1185">Reference proteome</keyword>
<comment type="subcellular location">
    <subcellularLocation>
        <location evidence="6">Cell membrane</location>
        <topology evidence="6">Multi-pass membrane protein</topology>
    </subcellularLocation>
    <subcellularLocation>
        <location evidence="1">Membrane</location>
    </subcellularLocation>
</comment>
<evidence type="ECO:0000256" key="1">
    <source>
        <dbReference type="ARBA" id="ARBA00004370"/>
    </source>
</evidence>
<dbReference type="InterPro" id="IPR045214">
    <property type="entry name" value="Surf1/Surf4"/>
</dbReference>
<sequence length="236" mass="25197">MRPRWQVGLALILGVALTLCFAALGVWQMQRLAWKLDLIQKVEVRVEADPVGLSDLLALPPGEQDYRHVTATGQFDHGAETLVQAVTELGGGFWVLTPLRTGAGTVLVNRGFVPPERADPATRPEGQVMGEVSVTGLARQSEPGGGFLRVNDPAADRWYSRDVAAIAAAKSLGPVAPLFIDADATPQPGGYPVGGLTVIAFRNTHLIYALTWFALAAMAAAGVVILLRQGRRQDRA</sequence>
<dbReference type="EMBL" id="CP025431">
    <property type="protein sequence ID" value="AUH66691.1"/>
    <property type="molecule type" value="Genomic_DNA"/>
</dbReference>
<dbReference type="GO" id="GO:0005886">
    <property type="term" value="C:plasma membrane"/>
    <property type="evidence" value="ECO:0007669"/>
    <property type="project" value="UniProtKB-SubCell"/>
</dbReference>
<dbReference type="KEGG" id="pzh:CX676_20265"/>
<protein>
    <recommendedName>
        <fullName evidence="6">SURF1-like protein</fullName>
    </recommendedName>
</protein>
<comment type="caution">
    <text evidence="6">Lacks conserved residue(s) required for the propagation of feature annotation.</text>
</comment>
<gene>
    <name evidence="7" type="ORF">CX676_20265</name>
</gene>
<comment type="similarity">
    <text evidence="2 6">Belongs to the SURF1 family.</text>
</comment>
<name>A0A2H5F564_9RHOB</name>
<reference evidence="7 8" key="1">
    <citation type="journal article" date="2013" name="Antonie Van Leeuwenhoek">
        <title>Paracoccus zhejiangensis sp. nov., isolated from activated sludge in wastewater-treatment system.</title>
        <authorList>
            <person name="Wu Z.G."/>
            <person name="Zhang D.F."/>
            <person name="Liu Y.L."/>
            <person name="Wang F."/>
            <person name="Jiang X."/>
            <person name="Li C."/>
            <person name="Li S.P."/>
            <person name="Hong Q."/>
            <person name="Li W.J."/>
        </authorList>
    </citation>
    <scope>NUCLEOTIDE SEQUENCE [LARGE SCALE GENOMIC DNA]</scope>
    <source>
        <strain evidence="7 8">J6</strain>
        <plasmid evidence="8">Plasmid ppz01</plasmid>
    </source>
</reference>
<evidence type="ECO:0000256" key="4">
    <source>
        <dbReference type="ARBA" id="ARBA00022989"/>
    </source>
</evidence>
<keyword evidence="6" id="KW-1003">Cell membrane</keyword>
<dbReference type="Pfam" id="PF02104">
    <property type="entry name" value="SURF1"/>
    <property type="match status" value="1"/>
</dbReference>
<proteinExistence type="inferred from homology"/>
<accession>A0A2H5F564</accession>
<feature type="transmembrane region" description="Helical" evidence="6">
    <location>
        <begin position="206"/>
        <end position="227"/>
    </location>
</feature>
<keyword evidence="4 6" id="KW-1133">Transmembrane helix</keyword>
<dbReference type="PANTHER" id="PTHR23427">
    <property type="entry name" value="SURFEIT LOCUS PROTEIN"/>
    <property type="match status" value="1"/>
</dbReference>
<keyword evidence="3 6" id="KW-0812">Transmembrane</keyword>
<evidence type="ECO:0000313" key="8">
    <source>
        <dbReference type="Proteomes" id="UP000234530"/>
    </source>
</evidence>
<organism evidence="7 8">
    <name type="scientific">Paracoccus zhejiangensis</name>
    <dbReference type="NCBI Taxonomy" id="1077935"/>
    <lineage>
        <taxon>Bacteria</taxon>
        <taxon>Pseudomonadati</taxon>
        <taxon>Pseudomonadota</taxon>
        <taxon>Alphaproteobacteria</taxon>
        <taxon>Rhodobacterales</taxon>
        <taxon>Paracoccaceae</taxon>
        <taxon>Paracoccus</taxon>
    </lineage>
</organism>